<feature type="transmembrane region" description="Helical" evidence="1">
    <location>
        <begin position="14"/>
        <end position="35"/>
    </location>
</feature>
<comment type="caution">
    <text evidence="2">The sequence shown here is derived from an EMBL/GenBank/DDBJ whole genome shotgun (WGS) entry which is preliminary data.</text>
</comment>
<accession>A0A367GNS4</accession>
<dbReference type="OrthoDB" id="1072981at2"/>
<feature type="transmembrane region" description="Helical" evidence="1">
    <location>
        <begin position="70"/>
        <end position="89"/>
    </location>
</feature>
<dbReference type="RefSeq" id="WP_114005854.1">
    <property type="nucleotide sequence ID" value="NZ_QGDC01000007.1"/>
</dbReference>
<feature type="transmembrane region" description="Helical" evidence="1">
    <location>
        <begin position="101"/>
        <end position="120"/>
    </location>
</feature>
<keyword evidence="3" id="KW-1185">Reference proteome</keyword>
<dbReference type="AlphaFoldDB" id="A0A367GNS4"/>
<dbReference type="Proteomes" id="UP000253209">
    <property type="component" value="Unassembled WGS sequence"/>
</dbReference>
<organism evidence="2 3">
    <name type="scientific">Mucilaginibacter hurinus</name>
    <dbReference type="NCBI Taxonomy" id="2201324"/>
    <lineage>
        <taxon>Bacteria</taxon>
        <taxon>Pseudomonadati</taxon>
        <taxon>Bacteroidota</taxon>
        <taxon>Sphingobacteriia</taxon>
        <taxon>Sphingobacteriales</taxon>
        <taxon>Sphingobacteriaceae</taxon>
        <taxon>Mucilaginibacter</taxon>
    </lineage>
</organism>
<evidence type="ECO:0000313" key="2">
    <source>
        <dbReference type="EMBL" id="RCH54343.1"/>
    </source>
</evidence>
<dbReference type="InterPro" id="IPR012861">
    <property type="entry name" value="DUF1634"/>
</dbReference>
<proteinExistence type="predicted"/>
<evidence type="ECO:0000256" key="1">
    <source>
        <dbReference type="SAM" id="Phobius"/>
    </source>
</evidence>
<keyword evidence="1" id="KW-0812">Transmembrane</keyword>
<dbReference type="Pfam" id="PF07843">
    <property type="entry name" value="DUF1634"/>
    <property type="match status" value="1"/>
</dbReference>
<gene>
    <name evidence="2" type="ORF">DJ568_13720</name>
</gene>
<dbReference type="EMBL" id="QGDC01000007">
    <property type="protein sequence ID" value="RCH54343.1"/>
    <property type="molecule type" value="Genomic_DNA"/>
</dbReference>
<protein>
    <submittedName>
        <fullName evidence="2">DUF1634 domain-containing protein</fullName>
    </submittedName>
</protein>
<dbReference type="PROSITE" id="PS51257">
    <property type="entry name" value="PROKAR_LIPOPROTEIN"/>
    <property type="match status" value="1"/>
</dbReference>
<reference evidence="2 3" key="1">
    <citation type="submission" date="2018-05" db="EMBL/GenBank/DDBJ databases">
        <title>Mucilaginibacter hurinus sp. nov., isolated from briquette warehouse soil.</title>
        <authorList>
            <person name="Choi L."/>
        </authorList>
    </citation>
    <scope>NUCLEOTIDE SEQUENCE [LARGE SCALE GENOMIC DNA]</scope>
    <source>
        <strain evidence="2 3">ZR32</strain>
    </source>
</reference>
<keyword evidence="1" id="KW-1133">Transmembrane helix</keyword>
<evidence type="ECO:0000313" key="3">
    <source>
        <dbReference type="Proteomes" id="UP000253209"/>
    </source>
</evidence>
<keyword evidence="1" id="KW-0472">Membrane</keyword>
<name>A0A367GNS4_9SPHI</name>
<sequence>MARNQKTSLIISNLLRTGVFASIGIACAGGIIYLLGHGHEAVTYYTFKGTQAYEAPEYVFRNIFSLHGRAIIQAGILLLLATPIVRIIFSAISFAMERDYMYTGITLLVFAIITFSMLHGGTF</sequence>